<evidence type="ECO:0000256" key="1">
    <source>
        <dbReference type="SAM" id="MobiDB-lite"/>
    </source>
</evidence>
<gene>
    <name evidence="2" type="ORF">E2C01_044196</name>
</gene>
<dbReference type="AlphaFoldDB" id="A0A5B7FYP4"/>
<evidence type="ECO:0000313" key="2">
    <source>
        <dbReference type="EMBL" id="MPC50369.1"/>
    </source>
</evidence>
<protein>
    <submittedName>
        <fullName evidence="2">Uncharacterized protein</fullName>
    </submittedName>
</protein>
<feature type="compositionally biased region" description="Gly residues" evidence="1">
    <location>
        <begin position="7"/>
        <end position="20"/>
    </location>
</feature>
<reference evidence="2 3" key="1">
    <citation type="submission" date="2019-05" db="EMBL/GenBank/DDBJ databases">
        <title>Another draft genome of Portunus trituberculatus and its Hox gene families provides insights of decapod evolution.</title>
        <authorList>
            <person name="Jeong J.-H."/>
            <person name="Song I."/>
            <person name="Kim S."/>
            <person name="Choi T."/>
            <person name="Kim D."/>
            <person name="Ryu S."/>
            <person name="Kim W."/>
        </authorList>
    </citation>
    <scope>NUCLEOTIDE SEQUENCE [LARGE SCALE GENOMIC DNA]</scope>
    <source>
        <tissue evidence="2">Muscle</tissue>
    </source>
</reference>
<evidence type="ECO:0000313" key="3">
    <source>
        <dbReference type="Proteomes" id="UP000324222"/>
    </source>
</evidence>
<feature type="region of interest" description="Disordered" evidence="1">
    <location>
        <begin position="1"/>
        <end position="21"/>
    </location>
</feature>
<proteinExistence type="predicted"/>
<name>A0A5B7FYP4_PORTR</name>
<keyword evidence="3" id="KW-1185">Reference proteome</keyword>
<dbReference type="Proteomes" id="UP000324222">
    <property type="component" value="Unassembled WGS sequence"/>
</dbReference>
<sequence>MQEAVLGGAGRGGAGRGGAGQDRVERDVYVMGVSTTILGIVSLPRQDPHDCACLCLRLPCGHNTPGAAERVG</sequence>
<comment type="caution">
    <text evidence="2">The sequence shown here is derived from an EMBL/GenBank/DDBJ whole genome shotgun (WGS) entry which is preliminary data.</text>
</comment>
<organism evidence="2 3">
    <name type="scientific">Portunus trituberculatus</name>
    <name type="common">Swimming crab</name>
    <name type="synonym">Neptunus trituberculatus</name>
    <dbReference type="NCBI Taxonomy" id="210409"/>
    <lineage>
        <taxon>Eukaryota</taxon>
        <taxon>Metazoa</taxon>
        <taxon>Ecdysozoa</taxon>
        <taxon>Arthropoda</taxon>
        <taxon>Crustacea</taxon>
        <taxon>Multicrustacea</taxon>
        <taxon>Malacostraca</taxon>
        <taxon>Eumalacostraca</taxon>
        <taxon>Eucarida</taxon>
        <taxon>Decapoda</taxon>
        <taxon>Pleocyemata</taxon>
        <taxon>Brachyura</taxon>
        <taxon>Eubrachyura</taxon>
        <taxon>Portunoidea</taxon>
        <taxon>Portunidae</taxon>
        <taxon>Portuninae</taxon>
        <taxon>Portunus</taxon>
    </lineage>
</organism>
<accession>A0A5B7FYP4</accession>
<dbReference type="EMBL" id="VSRR010009461">
    <property type="protein sequence ID" value="MPC50369.1"/>
    <property type="molecule type" value="Genomic_DNA"/>
</dbReference>